<feature type="transmembrane region" description="Helical" evidence="1">
    <location>
        <begin position="116"/>
        <end position="133"/>
    </location>
</feature>
<feature type="transmembrane region" description="Helical" evidence="1">
    <location>
        <begin position="81"/>
        <end position="104"/>
    </location>
</feature>
<evidence type="ECO:0000256" key="1">
    <source>
        <dbReference type="SAM" id="Phobius"/>
    </source>
</evidence>
<dbReference type="Pfam" id="PF07690">
    <property type="entry name" value="MFS_1"/>
    <property type="match status" value="1"/>
</dbReference>
<dbReference type="GO" id="GO:0008028">
    <property type="term" value="F:monocarboxylic acid transmembrane transporter activity"/>
    <property type="evidence" value="ECO:0007669"/>
    <property type="project" value="TreeGrafter"/>
</dbReference>
<dbReference type="Gene3D" id="1.20.1250.20">
    <property type="entry name" value="MFS general substrate transporter like domains"/>
    <property type="match status" value="2"/>
</dbReference>
<dbReference type="PANTHER" id="PTHR11360:SF303">
    <property type="entry name" value="MAJOR FACILITATOR SUPERFAMILY (MFS) PROFILE DOMAIN-CONTAINING PROTEIN"/>
    <property type="match status" value="1"/>
</dbReference>
<dbReference type="InterPro" id="IPR011701">
    <property type="entry name" value="MFS"/>
</dbReference>
<feature type="transmembrane region" description="Helical" evidence="1">
    <location>
        <begin position="300"/>
        <end position="321"/>
    </location>
</feature>
<evidence type="ECO:0000313" key="2">
    <source>
        <dbReference type="EMBL" id="LAA09362.1"/>
    </source>
</evidence>
<feature type="transmembrane region" description="Helical" evidence="1">
    <location>
        <begin position="145"/>
        <end position="163"/>
    </location>
</feature>
<feature type="transmembrane region" description="Helical" evidence="1">
    <location>
        <begin position="264"/>
        <end position="285"/>
    </location>
</feature>
<dbReference type="OrthoDB" id="410267at2759"/>
<accession>A0A2L2YML5</accession>
<sequence>MAGQQDLRRCFFVESIYRFDVSRKQASFPYVLAYMMRNLCGPLQGYLQQIFGMKSLVIFGNILATISIAACFFAEDILAVILLWGVIFGYCFGLGTQYLPSMLNAHFSTNRSKANGFAYSGACFGGVMMPPIMEACIEHYGLNGSFLVLAGIMAHLIPFSFLLKSSEEKSKCGIRNRKNKEESIEMKEDKKAVLPLLMPALKNVGEKSQTNNTEEEATELDQKLVTNACSQTEAANQKATENVKKKPPSIFTLKNFKIFIDPSFLIMFIMTGGTTLVITTMWTIILDFVRDKGVGVNLEIYYVMIIPLADIFGRIGSGFVIDKKFLPTSVITLICCICTGLTLLGLLFTYNYLLLMFIEFLFPIFYGSILILQIALIHEFIQPEKRTMAMVCRAMLFAPLSLTISPMIGYFRGEHGSYDGVIYTLTGISFFCGLIIYFVPYLAKRRNKTTPDNMT</sequence>
<feature type="transmembrane region" description="Helical" evidence="1">
    <location>
        <begin position="354"/>
        <end position="376"/>
    </location>
</feature>
<keyword evidence="1" id="KW-0812">Transmembrane</keyword>
<feature type="transmembrane region" description="Helical" evidence="1">
    <location>
        <begin position="420"/>
        <end position="439"/>
    </location>
</feature>
<feature type="transmembrane region" description="Helical" evidence="1">
    <location>
        <begin position="388"/>
        <end position="408"/>
    </location>
</feature>
<feature type="transmembrane region" description="Helical" evidence="1">
    <location>
        <begin position="328"/>
        <end position="348"/>
    </location>
</feature>
<dbReference type="AlphaFoldDB" id="A0A2L2YML5"/>
<dbReference type="PANTHER" id="PTHR11360">
    <property type="entry name" value="MONOCARBOXYLATE TRANSPORTER"/>
    <property type="match status" value="1"/>
</dbReference>
<dbReference type="EMBL" id="IAAA01038124">
    <property type="protein sequence ID" value="LAA09362.1"/>
    <property type="molecule type" value="mRNA"/>
</dbReference>
<reference evidence="2" key="1">
    <citation type="journal article" date="2016" name="Mol. Ecol. Resour.">
        <title>Evaluation of the impact of RNA preservation methods of spiders for de novo transcriptome assembly.</title>
        <authorList>
            <person name="Kono N."/>
            <person name="Nakamura H."/>
            <person name="Ito Y."/>
            <person name="Tomita M."/>
            <person name="Arakawa K."/>
        </authorList>
    </citation>
    <scope>NUCLEOTIDE SEQUENCE</scope>
    <source>
        <tissue evidence="2">Whole body</tissue>
    </source>
</reference>
<dbReference type="SUPFAM" id="SSF103473">
    <property type="entry name" value="MFS general substrate transporter"/>
    <property type="match status" value="1"/>
</dbReference>
<name>A0A2L2YML5_PARTP</name>
<protein>
    <submittedName>
        <fullName evidence="2">Monocarboxylate transporter 12</fullName>
    </submittedName>
</protein>
<keyword evidence="1" id="KW-1133">Transmembrane helix</keyword>
<keyword evidence="1" id="KW-0472">Membrane</keyword>
<dbReference type="InterPro" id="IPR036259">
    <property type="entry name" value="MFS_trans_sf"/>
</dbReference>
<feature type="transmembrane region" description="Helical" evidence="1">
    <location>
        <begin position="56"/>
        <end position="75"/>
    </location>
</feature>
<proteinExistence type="evidence at transcript level"/>
<organism evidence="2">
    <name type="scientific">Parasteatoda tepidariorum</name>
    <name type="common">Common house spider</name>
    <name type="synonym">Achaearanea tepidariorum</name>
    <dbReference type="NCBI Taxonomy" id="114398"/>
    <lineage>
        <taxon>Eukaryota</taxon>
        <taxon>Metazoa</taxon>
        <taxon>Ecdysozoa</taxon>
        <taxon>Arthropoda</taxon>
        <taxon>Chelicerata</taxon>
        <taxon>Arachnida</taxon>
        <taxon>Araneae</taxon>
        <taxon>Araneomorphae</taxon>
        <taxon>Entelegynae</taxon>
        <taxon>Araneoidea</taxon>
        <taxon>Theridiidae</taxon>
        <taxon>Parasteatoda</taxon>
    </lineage>
</organism>
<dbReference type="InterPro" id="IPR050327">
    <property type="entry name" value="Proton-linked_MCT"/>
</dbReference>